<evidence type="ECO:0000313" key="4">
    <source>
        <dbReference type="Proteomes" id="UP000649617"/>
    </source>
</evidence>
<dbReference type="Proteomes" id="UP000649617">
    <property type="component" value="Unassembled WGS sequence"/>
</dbReference>
<evidence type="ECO:0000313" key="3">
    <source>
        <dbReference type="EMBL" id="CAE7662950.1"/>
    </source>
</evidence>
<sequence>METANAKGRLLDLFGQHAVKFDVLAEGGQFRATAQVGQLEPLSGCLSSNKLAAQQSAAEVALRHVLSHPELVPQESPHDFKGQLARLQQPSGNIASYKTLLSENGGFISTLALGNRTVQSQQLGRKKVDAEQFAAKAFLETLDSNDRANANGSAVRTAYPAGTMAEQSEHPLLPDQLPTEAVDKELQMEAVRQQFEEHAKLKLLLQSNPAYEQIRGNFAQCIKTAFQDGLIGEEEKKHLQAINGRGNCAKHCPEKLQPKEPPQEQFASSVSAENVEILTSLDEMD</sequence>
<name>A0A812W4X1_SYMPI</name>
<proteinExistence type="predicted"/>
<dbReference type="PROSITE" id="PS50137">
    <property type="entry name" value="DS_RBD"/>
    <property type="match status" value="1"/>
</dbReference>
<evidence type="ECO:0000256" key="1">
    <source>
        <dbReference type="PROSITE-ProRule" id="PRU00266"/>
    </source>
</evidence>
<dbReference type="SUPFAM" id="SSF54768">
    <property type="entry name" value="dsRNA-binding domain-like"/>
    <property type="match status" value="1"/>
</dbReference>
<organism evidence="3 4">
    <name type="scientific">Symbiodinium pilosum</name>
    <name type="common">Dinoflagellate</name>
    <dbReference type="NCBI Taxonomy" id="2952"/>
    <lineage>
        <taxon>Eukaryota</taxon>
        <taxon>Sar</taxon>
        <taxon>Alveolata</taxon>
        <taxon>Dinophyceae</taxon>
        <taxon>Suessiales</taxon>
        <taxon>Symbiodiniaceae</taxon>
        <taxon>Symbiodinium</taxon>
    </lineage>
</organism>
<dbReference type="GO" id="GO:0003723">
    <property type="term" value="F:RNA binding"/>
    <property type="evidence" value="ECO:0007669"/>
    <property type="project" value="UniProtKB-UniRule"/>
</dbReference>
<keyword evidence="4" id="KW-1185">Reference proteome</keyword>
<dbReference type="AlphaFoldDB" id="A0A812W4X1"/>
<dbReference type="EMBL" id="CAJNIZ010043559">
    <property type="protein sequence ID" value="CAE7662950.1"/>
    <property type="molecule type" value="Genomic_DNA"/>
</dbReference>
<protein>
    <recommendedName>
        <fullName evidence="2">DRBM domain-containing protein</fullName>
    </recommendedName>
</protein>
<evidence type="ECO:0000259" key="2">
    <source>
        <dbReference type="PROSITE" id="PS50137"/>
    </source>
</evidence>
<dbReference type="OrthoDB" id="425949at2759"/>
<gene>
    <name evidence="3" type="ORF">SPIL2461_LOCUS18054</name>
</gene>
<dbReference type="InterPro" id="IPR014720">
    <property type="entry name" value="dsRBD_dom"/>
</dbReference>
<reference evidence="3" key="1">
    <citation type="submission" date="2021-02" db="EMBL/GenBank/DDBJ databases">
        <authorList>
            <person name="Dougan E. K."/>
            <person name="Rhodes N."/>
            <person name="Thang M."/>
            <person name="Chan C."/>
        </authorList>
    </citation>
    <scope>NUCLEOTIDE SEQUENCE</scope>
</reference>
<comment type="caution">
    <text evidence="3">The sequence shown here is derived from an EMBL/GenBank/DDBJ whole genome shotgun (WGS) entry which is preliminary data.</text>
</comment>
<accession>A0A812W4X1</accession>
<dbReference type="Gene3D" id="3.30.160.20">
    <property type="match status" value="1"/>
</dbReference>
<feature type="domain" description="DRBM" evidence="2">
    <location>
        <begin position="79"/>
        <end position="144"/>
    </location>
</feature>
<dbReference type="SMART" id="SM00358">
    <property type="entry name" value="DSRM"/>
    <property type="match status" value="2"/>
</dbReference>
<keyword evidence="1" id="KW-0694">RNA-binding</keyword>